<dbReference type="EMBL" id="JAUEDM010000002">
    <property type="protein sequence ID" value="KAK3326360.1"/>
    <property type="molecule type" value="Genomic_DNA"/>
</dbReference>
<proteinExistence type="predicted"/>
<evidence type="ECO:0008006" key="4">
    <source>
        <dbReference type="Google" id="ProtNLM"/>
    </source>
</evidence>
<keyword evidence="3" id="KW-1185">Reference proteome</keyword>
<comment type="caution">
    <text evidence="2">The sequence shown here is derived from an EMBL/GenBank/DDBJ whole genome shotgun (WGS) entry which is preliminary data.</text>
</comment>
<reference evidence="2" key="1">
    <citation type="journal article" date="2023" name="Mol. Phylogenet. Evol.">
        <title>Genome-scale phylogeny and comparative genomics of the fungal order Sordariales.</title>
        <authorList>
            <person name="Hensen N."/>
            <person name="Bonometti L."/>
            <person name="Westerberg I."/>
            <person name="Brannstrom I.O."/>
            <person name="Guillou S."/>
            <person name="Cros-Aarteil S."/>
            <person name="Calhoun S."/>
            <person name="Haridas S."/>
            <person name="Kuo A."/>
            <person name="Mondo S."/>
            <person name="Pangilinan J."/>
            <person name="Riley R."/>
            <person name="LaButti K."/>
            <person name="Andreopoulos B."/>
            <person name="Lipzen A."/>
            <person name="Chen C."/>
            <person name="Yan M."/>
            <person name="Daum C."/>
            <person name="Ng V."/>
            <person name="Clum A."/>
            <person name="Steindorff A."/>
            <person name="Ohm R.A."/>
            <person name="Martin F."/>
            <person name="Silar P."/>
            <person name="Natvig D.O."/>
            <person name="Lalanne C."/>
            <person name="Gautier V."/>
            <person name="Ament-Velasquez S.L."/>
            <person name="Kruys A."/>
            <person name="Hutchinson M.I."/>
            <person name="Powell A.J."/>
            <person name="Barry K."/>
            <person name="Miller A.N."/>
            <person name="Grigoriev I.V."/>
            <person name="Debuchy R."/>
            <person name="Gladieux P."/>
            <person name="Hiltunen Thoren M."/>
            <person name="Johannesson H."/>
        </authorList>
    </citation>
    <scope>NUCLEOTIDE SEQUENCE</scope>
    <source>
        <strain evidence="2">CBS 118394</strain>
    </source>
</reference>
<protein>
    <recommendedName>
        <fullName evidence="4">Secreted protein</fullName>
    </recommendedName>
</protein>
<reference evidence="2" key="2">
    <citation type="submission" date="2023-06" db="EMBL/GenBank/DDBJ databases">
        <authorList>
            <consortium name="Lawrence Berkeley National Laboratory"/>
            <person name="Haridas S."/>
            <person name="Hensen N."/>
            <person name="Bonometti L."/>
            <person name="Westerberg I."/>
            <person name="Brannstrom I.O."/>
            <person name="Guillou S."/>
            <person name="Cros-Aarteil S."/>
            <person name="Calhoun S."/>
            <person name="Kuo A."/>
            <person name="Mondo S."/>
            <person name="Pangilinan J."/>
            <person name="Riley R."/>
            <person name="Labutti K."/>
            <person name="Andreopoulos B."/>
            <person name="Lipzen A."/>
            <person name="Chen C."/>
            <person name="Yanf M."/>
            <person name="Daum C."/>
            <person name="Ng V."/>
            <person name="Clum A."/>
            <person name="Steindorff A."/>
            <person name="Ohm R."/>
            <person name="Martin F."/>
            <person name="Silar P."/>
            <person name="Natvig D."/>
            <person name="Lalanne C."/>
            <person name="Gautier V."/>
            <person name="Ament-Velasquez S.L."/>
            <person name="Kruys A."/>
            <person name="Hutchinson M.I."/>
            <person name="Powell A.J."/>
            <person name="Barry K."/>
            <person name="Miller A.N."/>
            <person name="Grigoriev I.V."/>
            <person name="Debuchy R."/>
            <person name="Gladieux P."/>
            <person name="Thoren M.H."/>
            <person name="Johannesson H."/>
        </authorList>
    </citation>
    <scope>NUCLEOTIDE SEQUENCE</scope>
    <source>
        <strain evidence="2">CBS 118394</strain>
    </source>
</reference>
<dbReference type="AlphaFoldDB" id="A0AAE0MBR4"/>
<accession>A0AAE0MBR4</accession>
<evidence type="ECO:0000313" key="3">
    <source>
        <dbReference type="Proteomes" id="UP001283341"/>
    </source>
</evidence>
<feature type="chain" id="PRO_5042074141" description="Secreted protein" evidence="1">
    <location>
        <begin position="19"/>
        <end position="111"/>
    </location>
</feature>
<feature type="signal peptide" evidence="1">
    <location>
        <begin position="1"/>
        <end position="18"/>
    </location>
</feature>
<name>A0AAE0MBR4_9PEZI</name>
<dbReference type="Proteomes" id="UP001283341">
    <property type="component" value="Unassembled WGS sequence"/>
</dbReference>
<sequence>MLLLPLLLLAPAVLSGMGRVTECRRQTEAVNGIPKPPIVESGYGQDCPSPRNARITERWPMQYRQLTRVDCHDTNQSLDNKRGSASDAFLTIELHFFMLFLELNAAQTIGM</sequence>
<gene>
    <name evidence="2" type="ORF">B0H66DRAFT_530366</name>
</gene>
<evidence type="ECO:0000256" key="1">
    <source>
        <dbReference type="SAM" id="SignalP"/>
    </source>
</evidence>
<evidence type="ECO:0000313" key="2">
    <source>
        <dbReference type="EMBL" id="KAK3326360.1"/>
    </source>
</evidence>
<organism evidence="2 3">
    <name type="scientific">Apodospora peruviana</name>
    <dbReference type="NCBI Taxonomy" id="516989"/>
    <lineage>
        <taxon>Eukaryota</taxon>
        <taxon>Fungi</taxon>
        <taxon>Dikarya</taxon>
        <taxon>Ascomycota</taxon>
        <taxon>Pezizomycotina</taxon>
        <taxon>Sordariomycetes</taxon>
        <taxon>Sordariomycetidae</taxon>
        <taxon>Sordariales</taxon>
        <taxon>Lasiosphaeriaceae</taxon>
        <taxon>Apodospora</taxon>
    </lineage>
</organism>
<keyword evidence="1" id="KW-0732">Signal</keyword>